<dbReference type="InterPro" id="IPR013083">
    <property type="entry name" value="Znf_RING/FYVE/PHD"/>
</dbReference>
<evidence type="ECO:0000256" key="7">
    <source>
        <dbReference type="SAM" id="Phobius"/>
    </source>
</evidence>
<dbReference type="InterPro" id="IPR043136">
    <property type="entry name" value="B30.2/SPRY_sf"/>
</dbReference>
<dbReference type="Pfam" id="PF13445">
    <property type="entry name" value="zf-RING_UBOX"/>
    <property type="match status" value="1"/>
</dbReference>
<keyword evidence="11" id="KW-1185">Reference proteome</keyword>
<evidence type="ECO:0000256" key="5">
    <source>
        <dbReference type="ARBA" id="ARBA00022859"/>
    </source>
</evidence>
<feature type="domain" description="RING-type" evidence="8">
    <location>
        <begin position="15"/>
        <end position="55"/>
    </location>
</feature>
<dbReference type="InterPro" id="IPR013320">
    <property type="entry name" value="ConA-like_dom_sf"/>
</dbReference>
<evidence type="ECO:0000256" key="4">
    <source>
        <dbReference type="ARBA" id="ARBA00022833"/>
    </source>
</evidence>
<dbReference type="SMART" id="SM00184">
    <property type="entry name" value="RING"/>
    <property type="match status" value="1"/>
</dbReference>
<proteinExistence type="predicted"/>
<keyword evidence="7" id="KW-0472">Membrane</keyword>
<dbReference type="STRING" id="94237.ENSMMOP00000011266"/>
<dbReference type="PRINTS" id="PR01407">
    <property type="entry name" value="BUTYPHLNCDUF"/>
</dbReference>
<feature type="domain" description="B30.2/SPRY" evidence="9">
    <location>
        <begin position="196"/>
        <end position="393"/>
    </location>
</feature>
<dbReference type="SMART" id="SM00449">
    <property type="entry name" value="SPRY"/>
    <property type="match status" value="1"/>
</dbReference>
<dbReference type="Gene3D" id="2.60.120.920">
    <property type="match status" value="1"/>
</dbReference>
<evidence type="ECO:0000256" key="6">
    <source>
        <dbReference type="PROSITE-ProRule" id="PRU00175"/>
    </source>
</evidence>
<evidence type="ECO:0000313" key="11">
    <source>
        <dbReference type="Proteomes" id="UP000261620"/>
    </source>
</evidence>
<dbReference type="InterPro" id="IPR001870">
    <property type="entry name" value="B30.2/SPRY"/>
</dbReference>
<dbReference type="InterPro" id="IPR003879">
    <property type="entry name" value="Butyrophylin_SPRY"/>
</dbReference>
<evidence type="ECO:0000259" key="8">
    <source>
        <dbReference type="PROSITE" id="PS50089"/>
    </source>
</evidence>
<dbReference type="InterPro" id="IPR001841">
    <property type="entry name" value="Znf_RING"/>
</dbReference>
<keyword evidence="2" id="KW-0479">Metal-binding</keyword>
<dbReference type="InterPro" id="IPR027370">
    <property type="entry name" value="Znf-RING_euk"/>
</dbReference>
<evidence type="ECO:0000256" key="1">
    <source>
        <dbReference type="ARBA" id="ARBA00022588"/>
    </source>
</evidence>
<dbReference type="PANTHER" id="PTHR25465:SF32">
    <property type="entry name" value="BLOODTHIRSTY-RELATED GENE FAMILY, MEMBER 16 ISOFORM X1-RELATED"/>
    <property type="match status" value="1"/>
</dbReference>
<dbReference type="PANTHER" id="PTHR25465">
    <property type="entry name" value="B-BOX DOMAIN CONTAINING"/>
    <property type="match status" value="1"/>
</dbReference>
<organism evidence="10 11">
    <name type="scientific">Mola mola</name>
    <name type="common">Ocean sunfish</name>
    <name type="synonym">Tetraodon mola</name>
    <dbReference type="NCBI Taxonomy" id="94237"/>
    <lineage>
        <taxon>Eukaryota</taxon>
        <taxon>Metazoa</taxon>
        <taxon>Chordata</taxon>
        <taxon>Craniata</taxon>
        <taxon>Vertebrata</taxon>
        <taxon>Euteleostomi</taxon>
        <taxon>Actinopterygii</taxon>
        <taxon>Neopterygii</taxon>
        <taxon>Teleostei</taxon>
        <taxon>Neoteleostei</taxon>
        <taxon>Acanthomorphata</taxon>
        <taxon>Eupercaria</taxon>
        <taxon>Tetraodontiformes</taxon>
        <taxon>Molidae</taxon>
        <taxon>Mola</taxon>
    </lineage>
</organism>
<dbReference type="PROSITE" id="PS50188">
    <property type="entry name" value="B302_SPRY"/>
    <property type="match status" value="1"/>
</dbReference>
<feature type="transmembrane region" description="Helical" evidence="7">
    <location>
        <begin position="386"/>
        <end position="402"/>
    </location>
</feature>
<dbReference type="SUPFAM" id="SSF57845">
    <property type="entry name" value="B-box zinc-binding domain"/>
    <property type="match status" value="1"/>
</dbReference>
<protein>
    <submittedName>
        <fullName evidence="10">Uncharacterized protein</fullName>
    </submittedName>
</protein>
<dbReference type="InterPro" id="IPR003877">
    <property type="entry name" value="SPRY_dom"/>
</dbReference>
<dbReference type="SUPFAM" id="SSF49899">
    <property type="entry name" value="Concanavalin A-like lectins/glucanases"/>
    <property type="match status" value="1"/>
</dbReference>
<dbReference type="GO" id="GO:0008270">
    <property type="term" value="F:zinc ion binding"/>
    <property type="evidence" value="ECO:0007669"/>
    <property type="project" value="UniProtKB-KW"/>
</dbReference>
<evidence type="ECO:0000256" key="3">
    <source>
        <dbReference type="ARBA" id="ARBA00022771"/>
    </source>
</evidence>
<keyword evidence="4" id="KW-0862">Zinc</keyword>
<dbReference type="SUPFAM" id="SSF57850">
    <property type="entry name" value="RING/U-box"/>
    <property type="match status" value="1"/>
</dbReference>
<dbReference type="InterPro" id="IPR051051">
    <property type="entry name" value="E3_ubiq-ligase_TRIM/RNF"/>
</dbReference>
<evidence type="ECO:0000259" key="9">
    <source>
        <dbReference type="PROSITE" id="PS50188"/>
    </source>
</evidence>
<evidence type="ECO:0000313" key="10">
    <source>
        <dbReference type="Ensembl" id="ENSMMOP00000011266.1"/>
    </source>
</evidence>
<dbReference type="PROSITE" id="PS50089">
    <property type="entry name" value="ZF_RING_2"/>
    <property type="match status" value="1"/>
</dbReference>
<keyword evidence="1" id="KW-0399">Innate immunity</keyword>
<accession>A0A3Q3W4M9</accession>
<sequence length="403" mass="45766">MASASPFLSEDQFLCAICLEVFTEPVSIPCGHNFCKACIGRHWDGKEQCQCPLCNQNFDRGLKLCVNVGFREVVEGYRKQQRIGDNDHLVKPGQVPCDCCLGNKSRASKTCLVCLTSFCEAHLEPHQRVPALKRHKLTNPVHDLENKICKVHNRIFDPFCWNKLTNVCDLCTQHSAPDTVPLEEPCAGRRALMGKKKAQAQEIKAKRGKRVKKSSLAVQSRKAAEEANSVESASSSVHLPYISFAVGEPHRLNKYLYLPENMAVCKGKFFFEVETKERSGWFLGVVRESNFRKRTFSLNTRDGSWIIRLQNNMCTALQFAPVSFHLTRKPESVTVFLDYDNGILSFYDADTANLIYTFIDCKFRGSICSFYATDDVSNPRTQKVKTLYIIISFIVMVFFLIHF</sequence>
<keyword evidence="7" id="KW-0812">Transmembrane</keyword>
<dbReference type="Proteomes" id="UP000261620">
    <property type="component" value="Unplaced"/>
</dbReference>
<dbReference type="GO" id="GO:0045087">
    <property type="term" value="P:innate immune response"/>
    <property type="evidence" value="ECO:0007669"/>
    <property type="project" value="UniProtKB-KW"/>
</dbReference>
<dbReference type="InterPro" id="IPR017907">
    <property type="entry name" value="Znf_RING_CS"/>
</dbReference>
<dbReference type="Gene3D" id="4.10.830.40">
    <property type="match status" value="1"/>
</dbReference>
<dbReference type="PROSITE" id="PS00518">
    <property type="entry name" value="ZF_RING_1"/>
    <property type="match status" value="1"/>
</dbReference>
<keyword evidence="3 6" id="KW-0863">Zinc-finger</keyword>
<dbReference type="OMA" id="GQVPCDY"/>
<dbReference type="Pfam" id="PF00622">
    <property type="entry name" value="SPRY"/>
    <property type="match status" value="1"/>
</dbReference>
<keyword evidence="5" id="KW-0391">Immunity</keyword>
<reference evidence="10" key="1">
    <citation type="submission" date="2025-08" db="UniProtKB">
        <authorList>
            <consortium name="Ensembl"/>
        </authorList>
    </citation>
    <scope>IDENTIFICATION</scope>
</reference>
<reference evidence="10" key="2">
    <citation type="submission" date="2025-09" db="UniProtKB">
        <authorList>
            <consortium name="Ensembl"/>
        </authorList>
    </citation>
    <scope>IDENTIFICATION</scope>
</reference>
<dbReference type="AlphaFoldDB" id="A0A3Q3W4M9"/>
<dbReference type="Gene3D" id="3.30.40.10">
    <property type="entry name" value="Zinc/RING finger domain, C3HC4 (zinc finger)"/>
    <property type="match status" value="1"/>
</dbReference>
<evidence type="ECO:0000256" key="2">
    <source>
        <dbReference type="ARBA" id="ARBA00022723"/>
    </source>
</evidence>
<keyword evidence="7" id="KW-1133">Transmembrane helix</keyword>
<name>A0A3Q3W4M9_MOLML</name>
<dbReference type="Ensembl" id="ENSMMOT00000011462.1">
    <property type="protein sequence ID" value="ENSMMOP00000011266.1"/>
    <property type="gene ID" value="ENSMMOG00000008674.1"/>
</dbReference>